<reference evidence="2 3" key="1">
    <citation type="journal article" date="2020" name="Nature">
        <title>Six reference-quality genomes reveal evolution of bat adaptations.</title>
        <authorList>
            <person name="Jebb D."/>
            <person name="Huang Z."/>
            <person name="Pippel M."/>
            <person name="Hughes G.M."/>
            <person name="Lavrichenko K."/>
            <person name="Devanna P."/>
            <person name="Winkler S."/>
            <person name="Jermiin L.S."/>
            <person name="Skirmuntt E.C."/>
            <person name="Katzourakis A."/>
            <person name="Burkitt-Gray L."/>
            <person name="Ray D.A."/>
            <person name="Sullivan K.A.M."/>
            <person name="Roscito J.G."/>
            <person name="Kirilenko B.M."/>
            <person name="Davalos L.M."/>
            <person name="Corthals A.P."/>
            <person name="Power M.L."/>
            <person name="Jones G."/>
            <person name="Ransome R.D."/>
            <person name="Dechmann D.K.N."/>
            <person name="Locatelli A.G."/>
            <person name="Puechmaille S.J."/>
            <person name="Fedrigo O."/>
            <person name="Jarvis E.D."/>
            <person name="Hiller M."/>
            <person name="Vernes S.C."/>
            <person name="Myers E.W."/>
            <person name="Teeling E.C."/>
        </authorList>
    </citation>
    <scope>NUCLEOTIDE SEQUENCE [LARGE SCALE GENOMIC DNA]</scope>
    <source>
        <strain evidence="2">Bat1K_MPI-CBG_1</strain>
    </source>
</reference>
<feature type="compositionally biased region" description="Low complexity" evidence="1">
    <location>
        <begin position="135"/>
        <end position="144"/>
    </location>
</feature>
<evidence type="ECO:0000256" key="1">
    <source>
        <dbReference type="SAM" id="MobiDB-lite"/>
    </source>
</evidence>
<dbReference type="Proteomes" id="UP000664940">
    <property type="component" value="Unassembled WGS sequence"/>
</dbReference>
<proteinExistence type="predicted"/>
<name>A0A834EES2_9CHIR</name>
<gene>
    <name evidence="2" type="ORF">HJG60_010446</name>
</gene>
<sequence>MGANHMKMGGESWKSSLFPSSQVPAQASCATWFQFRADLTLWGSCFITRKERCFTWAGVLDLPLGGCPPTRSYSHSGPRAVSAALGGRTPPASAPFAAAPVCISASPAADTCVLIPRFQSTSLIALRPAARRPAGRPSSTSASALHAPSRSLEGSQLLGPPLGRGAGHNESLFFREARGRQPPFSCHVIGDLVSLPPVTPGAPRHYVATTRVTFLSLLQSD</sequence>
<protein>
    <submittedName>
        <fullName evidence="2">Uncharacterized protein</fullName>
    </submittedName>
</protein>
<dbReference type="EMBL" id="JABVXQ010000004">
    <property type="protein sequence ID" value="KAF6114446.1"/>
    <property type="molecule type" value="Genomic_DNA"/>
</dbReference>
<dbReference type="AlphaFoldDB" id="A0A834EES2"/>
<comment type="caution">
    <text evidence="2">The sequence shown here is derived from an EMBL/GenBank/DDBJ whole genome shotgun (WGS) entry which is preliminary data.</text>
</comment>
<organism evidence="2 3">
    <name type="scientific">Phyllostomus discolor</name>
    <name type="common">pale spear-nosed bat</name>
    <dbReference type="NCBI Taxonomy" id="89673"/>
    <lineage>
        <taxon>Eukaryota</taxon>
        <taxon>Metazoa</taxon>
        <taxon>Chordata</taxon>
        <taxon>Craniata</taxon>
        <taxon>Vertebrata</taxon>
        <taxon>Euteleostomi</taxon>
        <taxon>Mammalia</taxon>
        <taxon>Eutheria</taxon>
        <taxon>Laurasiatheria</taxon>
        <taxon>Chiroptera</taxon>
        <taxon>Yangochiroptera</taxon>
        <taxon>Phyllostomidae</taxon>
        <taxon>Phyllostominae</taxon>
        <taxon>Phyllostomus</taxon>
    </lineage>
</organism>
<evidence type="ECO:0000313" key="2">
    <source>
        <dbReference type="EMBL" id="KAF6114446.1"/>
    </source>
</evidence>
<accession>A0A834EES2</accession>
<evidence type="ECO:0000313" key="3">
    <source>
        <dbReference type="Proteomes" id="UP000664940"/>
    </source>
</evidence>
<feature type="region of interest" description="Disordered" evidence="1">
    <location>
        <begin position="129"/>
        <end position="161"/>
    </location>
</feature>